<dbReference type="AlphaFoldDB" id="A0AB39R5L2"/>
<dbReference type="InterPro" id="IPR050816">
    <property type="entry name" value="Flavin-dep_Halogenase_NPB"/>
</dbReference>
<organism evidence="2">
    <name type="scientific">Streptomyces sp. R41</name>
    <dbReference type="NCBI Taxonomy" id="3238632"/>
    <lineage>
        <taxon>Bacteria</taxon>
        <taxon>Bacillati</taxon>
        <taxon>Actinomycetota</taxon>
        <taxon>Actinomycetes</taxon>
        <taxon>Kitasatosporales</taxon>
        <taxon>Streptomycetaceae</taxon>
        <taxon>Streptomyces</taxon>
    </lineage>
</organism>
<keyword evidence="2" id="KW-0560">Oxidoreductase</keyword>
<dbReference type="InterPro" id="IPR036188">
    <property type="entry name" value="FAD/NAD-bd_sf"/>
</dbReference>
<dbReference type="SUPFAM" id="SSF51905">
    <property type="entry name" value="FAD/NAD(P)-binding domain"/>
    <property type="match status" value="1"/>
</dbReference>
<evidence type="ECO:0000256" key="1">
    <source>
        <dbReference type="ARBA" id="ARBA00038396"/>
    </source>
</evidence>
<dbReference type="EMBL" id="CP163443">
    <property type="protein sequence ID" value="XDQ51150.1"/>
    <property type="molecule type" value="Genomic_DNA"/>
</dbReference>
<dbReference type="PANTHER" id="PTHR43747:SF1">
    <property type="entry name" value="SLR1998 PROTEIN"/>
    <property type="match status" value="1"/>
</dbReference>
<sequence length="346" mass="36051">MDARRVGADADVLIAGAGPAGCAAAIVCAAGGLRTVLAERAPGPGARPGEALHPGAETLLARLLPDGFGDAVGARHEGITVGWGAASRFEPFGQDGNGSWRGFQVDRQRLDALLLDRARQAGADVRLGCRVLEPVVEGGAVTGVRFNGAAAPLRTGTVIDATGRARWLSRALGLTGPLRSPRLLIRYGYAAGSCPERDAAPAIVADRTGWTWTARVAPERYQWMRLDFVPVQPQRSGLPEEFAGLVPEGPARAADVSWRLCPAAAGPGWFLAGDAGVLLDPASSHGVLRALLSGWTAGSLTAAVADRALEAEQAAGMYQRWLHEGAERDMAHLSARYAQLGACGFG</sequence>
<reference evidence="2" key="1">
    <citation type="submission" date="2024-07" db="EMBL/GenBank/DDBJ databases">
        <authorList>
            <person name="Yu S.T."/>
        </authorList>
    </citation>
    <scope>NUCLEOTIDE SEQUENCE</scope>
    <source>
        <strain evidence="2">R41</strain>
    </source>
</reference>
<dbReference type="Pfam" id="PF12831">
    <property type="entry name" value="FAD_oxidored"/>
    <property type="match status" value="1"/>
</dbReference>
<dbReference type="GO" id="GO:0016491">
    <property type="term" value="F:oxidoreductase activity"/>
    <property type="evidence" value="ECO:0007669"/>
    <property type="project" value="UniProtKB-KW"/>
</dbReference>
<gene>
    <name evidence="2" type="ORF">AB5J53_05530</name>
</gene>
<name>A0AB39R5L2_9ACTN</name>
<dbReference type="Gene3D" id="3.30.9.100">
    <property type="match status" value="1"/>
</dbReference>
<dbReference type="Gene3D" id="3.50.50.60">
    <property type="entry name" value="FAD/NAD(P)-binding domain"/>
    <property type="match status" value="1"/>
</dbReference>
<accession>A0AB39R5L2</accession>
<dbReference type="PANTHER" id="PTHR43747">
    <property type="entry name" value="FAD-BINDING PROTEIN"/>
    <property type="match status" value="1"/>
</dbReference>
<dbReference type="PRINTS" id="PR00420">
    <property type="entry name" value="RNGMNOXGNASE"/>
</dbReference>
<comment type="similarity">
    <text evidence="1">Belongs to the flavin-dependent halogenase family. Bacterial tryptophan halogenase subfamily.</text>
</comment>
<evidence type="ECO:0000313" key="2">
    <source>
        <dbReference type="EMBL" id="XDQ51150.1"/>
    </source>
</evidence>
<proteinExistence type="inferred from homology"/>
<dbReference type="EC" id="1.-.-.-" evidence="2"/>
<protein>
    <submittedName>
        <fullName evidence="2">NAD(P)/FAD-dependent oxidoreductase</fullName>
        <ecNumber evidence="2">1.-.-.-</ecNumber>
    </submittedName>
</protein>
<dbReference type="RefSeq" id="WP_369244485.1">
    <property type="nucleotide sequence ID" value="NZ_CP163443.1"/>
</dbReference>